<dbReference type="AlphaFoldDB" id="A0A0A9EA24"/>
<proteinExistence type="predicted"/>
<accession>A0A0A9EA24</accession>
<organism evidence="1">
    <name type="scientific">Arundo donax</name>
    <name type="common">Giant reed</name>
    <name type="synonym">Donax arundinaceus</name>
    <dbReference type="NCBI Taxonomy" id="35708"/>
    <lineage>
        <taxon>Eukaryota</taxon>
        <taxon>Viridiplantae</taxon>
        <taxon>Streptophyta</taxon>
        <taxon>Embryophyta</taxon>
        <taxon>Tracheophyta</taxon>
        <taxon>Spermatophyta</taxon>
        <taxon>Magnoliopsida</taxon>
        <taxon>Liliopsida</taxon>
        <taxon>Poales</taxon>
        <taxon>Poaceae</taxon>
        <taxon>PACMAD clade</taxon>
        <taxon>Arundinoideae</taxon>
        <taxon>Arundineae</taxon>
        <taxon>Arundo</taxon>
    </lineage>
</organism>
<name>A0A0A9EA24_ARUDO</name>
<reference evidence="1" key="1">
    <citation type="submission" date="2014-09" db="EMBL/GenBank/DDBJ databases">
        <authorList>
            <person name="Magalhaes I.L.F."/>
            <person name="Oliveira U."/>
            <person name="Santos F.R."/>
            <person name="Vidigal T.H.D.A."/>
            <person name="Brescovit A.D."/>
            <person name="Santos A.J."/>
        </authorList>
    </citation>
    <scope>NUCLEOTIDE SEQUENCE</scope>
    <source>
        <tissue evidence="1">Shoot tissue taken approximately 20 cm above the soil surface</tissue>
    </source>
</reference>
<dbReference type="EMBL" id="GBRH01203140">
    <property type="protein sequence ID" value="JAD94755.1"/>
    <property type="molecule type" value="Transcribed_RNA"/>
</dbReference>
<protein>
    <submittedName>
        <fullName evidence="1">Uncharacterized protein</fullName>
    </submittedName>
</protein>
<sequence>MRALKTHCEGGPDHLVPMSILWGAMTRAHLMIEMSSGMGTRPNSEAMTRNR</sequence>
<reference evidence="1" key="2">
    <citation type="journal article" date="2015" name="Data Brief">
        <title>Shoot transcriptome of the giant reed, Arundo donax.</title>
        <authorList>
            <person name="Barrero R.A."/>
            <person name="Guerrero F.D."/>
            <person name="Moolhuijzen P."/>
            <person name="Goolsby J.A."/>
            <person name="Tidwell J."/>
            <person name="Bellgard S.E."/>
            <person name="Bellgard M.I."/>
        </authorList>
    </citation>
    <scope>NUCLEOTIDE SEQUENCE</scope>
    <source>
        <tissue evidence="1">Shoot tissue taken approximately 20 cm above the soil surface</tissue>
    </source>
</reference>
<evidence type="ECO:0000313" key="1">
    <source>
        <dbReference type="EMBL" id="JAD94755.1"/>
    </source>
</evidence>